<comment type="caution">
    <text evidence="1">The sequence shown here is derived from an EMBL/GenBank/DDBJ whole genome shotgun (WGS) entry which is preliminary data.</text>
</comment>
<dbReference type="EMBL" id="JAPESX010001823">
    <property type="protein sequence ID" value="KAJ8111199.1"/>
    <property type="molecule type" value="Genomic_DNA"/>
</dbReference>
<reference evidence="1" key="1">
    <citation type="submission" date="2022-11" db="EMBL/GenBank/DDBJ databases">
        <title>Genome Sequence of Nemania bipapillata.</title>
        <authorList>
            <person name="Buettner E."/>
        </authorList>
    </citation>
    <scope>NUCLEOTIDE SEQUENCE</scope>
    <source>
        <strain evidence="1">CP14</strain>
    </source>
</reference>
<organism evidence="1 2">
    <name type="scientific">Nemania bipapillata</name>
    <dbReference type="NCBI Taxonomy" id="110536"/>
    <lineage>
        <taxon>Eukaryota</taxon>
        <taxon>Fungi</taxon>
        <taxon>Dikarya</taxon>
        <taxon>Ascomycota</taxon>
        <taxon>Pezizomycotina</taxon>
        <taxon>Sordariomycetes</taxon>
        <taxon>Xylariomycetidae</taxon>
        <taxon>Xylariales</taxon>
        <taxon>Xylariaceae</taxon>
        <taxon>Nemania</taxon>
    </lineage>
</organism>
<keyword evidence="2" id="KW-1185">Reference proteome</keyword>
<gene>
    <name evidence="1" type="ORF">ONZ43_g5677</name>
</gene>
<evidence type="ECO:0000313" key="2">
    <source>
        <dbReference type="Proteomes" id="UP001153334"/>
    </source>
</evidence>
<accession>A0ACC2I7N8</accession>
<dbReference type="Proteomes" id="UP001153334">
    <property type="component" value="Unassembled WGS sequence"/>
</dbReference>
<proteinExistence type="predicted"/>
<protein>
    <submittedName>
        <fullName evidence="1">Uncharacterized protein</fullName>
    </submittedName>
</protein>
<name>A0ACC2I7N8_9PEZI</name>
<evidence type="ECO:0000313" key="1">
    <source>
        <dbReference type="EMBL" id="KAJ8111199.1"/>
    </source>
</evidence>
<sequence length="148" mass="15522">MSTSAAVEVMDGVGASGQGEQAKAHAEGAATATSMLQSSIPDLSDSALGMAPPEPDLIFDGSEMSPSMLELFLSDSNTNPLTPETAAYASEIGGCTTYEIPQVSVTASEESLLSGTFLFPAEFIIFNAIMQPTKRYYDEVIRPSSAEQ</sequence>